<dbReference type="Gene3D" id="2.60.420.10">
    <property type="entry name" value="Maltose phosphorylase, domain 3"/>
    <property type="match status" value="1"/>
</dbReference>
<dbReference type="InterPro" id="IPR019282">
    <property type="entry name" value="Glycoamylase-like_cons_dom"/>
</dbReference>
<feature type="domain" description="Glycoamylase-like" evidence="5">
    <location>
        <begin position="1268"/>
        <end position="1476"/>
    </location>
</feature>
<dbReference type="GO" id="GO:0005975">
    <property type="term" value="P:carbohydrate metabolic process"/>
    <property type="evidence" value="ECO:0007669"/>
    <property type="project" value="InterPro"/>
</dbReference>
<dbReference type="EMBL" id="CP034328">
    <property type="protein sequence ID" value="AZL61037.1"/>
    <property type="molecule type" value="Genomic_DNA"/>
</dbReference>
<reference evidence="8 9" key="1">
    <citation type="submission" date="2018-12" db="EMBL/GenBank/DDBJ databases">
        <title>Complete genome sequencing of Tabrizicola sp. K13M18.</title>
        <authorList>
            <person name="Bae J.-W."/>
        </authorList>
    </citation>
    <scope>NUCLEOTIDE SEQUENCE [LARGE SCALE GENOMIC DNA]</scope>
    <source>
        <strain evidence="8 9">K13M18</strain>
    </source>
</reference>
<evidence type="ECO:0000256" key="3">
    <source>
        <dbReference type="SAM" id="Phobius"/>
    </source>
</evidence>
<feature type="domain" description="DUF3131" evidence="6">
    <location>
        <begin position="1004"/>
        <end position="1099"/>
    </location>
</feature>
<evidence type="ECO:0000259" key="7">
    <source>
        <dbReference type="Pfam" id="PF17167"/>
    </source>
</evidence>
<feature type="transmembrane region" description="Helical" evidence="3">
    <location>
        <begin position="936"/>
        <end position="956"/>
    </location>
</feature>
<feature type="transmembrane region" description="Helical" evidence="3">
    <location>
        <begin position="441"/>
        <end position="463"/>
    </location>
</feature>
<dbReference type="InterPro" id="IPR008928">
    <property type="entry name" value="6-hairpin_glycosidase_sf"/>
</dbReference>
<dbReference type="PANTHER" id="PTHR37469:SF2">
    <property type="entry name" value="CELLOBIONIC ACID PHOSPHORYLASE"/>
    <property type="match status" value="1"/>
</dbReference>
<dbReference type="CDD" id="cd11756">
    <property type="entry name" value="GH94N_ChvB_NdvB_1_like"/>
    <property type="match status" value="1"/>
</dbReference>
<evidence type="ECO:0000313" key="9">
    <source>
        <dbReference type="Proteomes" id="UP000282002"/>
    </source>
</evidence>
<evidence type="ECO:0000256" key="1">
    <source>
        <dbReference type="ARBA" id="ARBA00022676"/>
    </source>
</evidence>
<dbReference type="InterPro" id="IPR037820">
    <property type="entry name" value="GH94N_NdvB"/>
</dbReference>
<evidence type="ECO:0000259" key="6">
    <source>
        <dbReference type="Pfam" id="PF11329"/>
    </source>
</evidence>
<dbReference type="Pfam" id="PF06165">
    <property type="entry name" value="GH94_b-supersand"/>
    <property type="match status" value="2"/>
</dbReference>
<keyword evidence="2" id="KW-0808">Transferase</keyword>
<organism evidence="8 9">
    <name type="scientific">Tabrizicola piscis</name>
    <dbReference type="NCBI Taxonomy" id="2494374"/>
    <lineage>
        <taxon>Bacteria</taxon>
        <taxon>Pseudomonadati</taxon>
        <taxon>Pseudomonadota</taxon>
        <taxon>Alphaproteobacteria</taxon>
        <taxon>Rhodobacterales</taxon>
        <taxon>Paracoccaceae</taxon>
        <taxon>Tabrizicola</taxon>
    </lineage>
</organism>
<dbReference type="SUPFAM" id="SSF74650">
    <property type="entry name" value="Galactose mutarotase-like"/>
    <property type="match status" value="2"/>
</dbReference>
<dbReference type="InterPro" id="IPR011013">
    <property type="entry name" value="Gal_mutarotase_sf_dom"/>
</dbReference>
<dbReference type="InterPro" id="IPR010383">
    <property type="entry name" value="Glyco_hydrolase_94_b-supersand"/>
</dbReference>
<protein>
    <submittedName>
        <fullName evidence="8">DUF3131 domain-containing protein</fullName>
    </submittedName>
</protein>
<dbReference type="GO" id="GO:0030246">
    <property type="term" value="F:carbohydrate binding"/>
    <property type="evidence" value="ECO:0007669"/>
    <property type="project" value="InterPro"/>
</dbReference>
<keyword evidence="3" id="KW-1133">Transmembrane helix</keyword>
<keyword evidence="3" id="KW-0472">Membrane</keyword>
<evidence type="ECO:0000313" key="8">
    <source>
        <dbReference type="EMBL" id="AZL61037.1"/>
    </source>
</evidence>
<dbReference type="InterPro" id="IPR037824">
    <property type="entry name" value="GH94N_2_NdvB"/>
</dbReference>
<accession>A0A3S8UBN8</accession>
<dbReference type="PANTHER" id="PTHR37469">
    <property type="entry name" value="CELLOBIONIC ACID PHOSPHORYLASE-RELATED"/>
    <property type="match status" value="1"/>
</dbReference>
<dbReference type="InterPro" id="IPR037018">
    <property type="entry name" value="GH65_N"/>
</dbReference>
<dbReference type="Gene3D" id="2.70.98.40">
    <property type="entry name" value="Glycoside hydrolase, family 65, N-terminal domain"/>
    <property type="match status" value="2"/>
</dbReference>
<dbReference type="KEGG" id="taw:EI545_04875"/>
<keyword evidence="9" id="KW-1185">Reference proteome</keyword>
<name>A0A3S8UBN8_9RHOB</name>
<dbReference type="Pfam" id="PF17167">
    <property type="entry name" value="Glyco_hydro_94"/>
    <property type="match status" value="1"/>
</dbReference>
<dbReference type="Pfam" id="PF10091">
    <property type="entry name" value="Glycoamylase"/>
    <property type="match status" value="1"/>
</dbReference>
<proteinExistence type="predicted"/>
<dbReference type="CDD" id="cd11753">
    <property type="entry name" value="GH94N_ChvB_NdvB_2_like"/>
    <property type="match status" value="1"/>
</dbReference>
<feature type="transmembrane region" description="Helical" evidence="3">
    <location>
        <begin position="415"/>
        <end position="435"/>
    </location>
</feature>
<feature type="domain" description="Glycosyl hydrolase 94 supersandwich" evidence="4">
    <location>
        <begin position="2019"/>
        <end position="2288"/>
    </location>
</feature>
<dbReference type="SMART" id="SM01068">
    <property type="entry name" value="CBM_X"/>
    <property type="match status" value="2"/>
</dbReference>
<dbReference type="Gene3D" id="1.50.10.10">
    <property type="match status" value="1"/>
</dbReference>
<dbReference type="InterPro" id="IPR012341">
    <property type="entry name" value="6hp_glycosidase-like_sf"/>
</dbReference>
<evidence type="ECO:0000259" key="5">
    <source>
        <dbReference type="Pfam" id="PF10091"/>
    </source>
</evidence>
<evidence type="ECO:0000256" key="2">
    <source>
        <dbReference type="ARBA" id="ARBA00022679"/>
    </source>
</evidence>
<dbReference type="InterPro" id="IPR052047">
    <property type="entry name" value="GH94_Enzymes"/>
</dbReference>
<feature type="domain" description="Glycosyl hydrolase 94 supersandwich" evidence="4">
    <location>
        <begin position="1517"/>
        <end position="1793"/>
    </location>
</feature>
<keyword evidence="3" id="KW-0812">Transmembrane</keyword>
<feature type="transmembrane region" description="Helical" evidence="3">
    <location>
        <begin position="869"/>
        <end position="891"/>
    </location>
</feature>
<dbReference type="InterPro" id="IPR033432">
    <property type="entry name" value="GH94_catalytic"/>
</dbReference>
<feature type="domain" description="Glycosyl hydrolase 94 catalytic" evidence="7">
    <location>
        <begin position="2301"/>
        <end position="2725"/>
    </location>
</feature>
<feature type="transmembrane region" description="Helical" evidence="3">
    <location>
        <begin position="963"/>
        <end position="981"/>
    </location>
</feature>
<keyword evidence="1" id="KW-0328">Glycosyltransferase</keyword>
<sequence>MTAKPFEWPWANRAGSADLWSDTQPIRADLFGAERLEHHARSLAAANSALAVKPLAVRSLSRRVKENADFLLRAYRICARGAQSDQTMSPAAEWLLDNFHLVEQQTRQIRDDLPPSYYRHLTKLAEGPFAGYPRVLSLAWAYVAHTDSLVSGSVLARYVRAYQQVQPLAIGEIWAVAITLRIVLIENMRRLSQQIVDGHALRQQADAIVDAVLAVRGAEGQSQLSVMQKLVAPFEDAPLPETVAAQIAKRLRGYDPLQTPLSGWLEDRLFRQGMTVDDVVTATQTRLGASNVTMRNIVTSMRLVSEMDWAEFFEEVSLVDAQLQRSATYPSMDFATRNRYRTEIEVLARGSDLTEGAVTEACLALADGADADHARDPGHWLLGDGRPALEAAVSFQPPLRMATIRRFGRSGFPGYLTAIAGVTLAILALAVALMATAGAGAVPLILLGLIGLPVALDLAGAIVNTGVTRTVVPHPLPGLDLTKGVPEHLRTIVVVPVLLHDLQEIETLVERLEVHHLSSTGGAVHFALLSDTADSATETDLDEATLVATTTKAIARLNATYPSETGDRFYFLHRRRLWNPTEGVWMGWERKRGKLAELNRLLRGAVDTSFSVISGPLPADVRYVITLDADTRLLRGTVAQMVGKIAHPLNRARLNSDSNRVVGGYGILQPRVSPTLPAGQDGSIYQKLFSSPGGIEPYAAAVSDVYQDLFNEGSFTGKGIYDIDAFEAALAGRVPENTMLSHDLFEGIFARAGLASDIEVVEDYPPRYDVDIRRQHRWTRGDWQLLPWVFGDKRHDIPPVGRWKMVDNLRRSLLAPMAVLALFSGWLLPPMIALLWTVLIVAMLALPRVLSLPFGLLPARSGVTLQSHFAALGADAMTALGQIALSLVFLADAAATMLDAIIRTVWRLNVSRRHLLEWMTAAQAGRAAAPTVPGQYLRMLPGVLLGLAVCGAAWLLNPAVWPLPLGFALIWLAAPAVARWVSLPRANRRSTALSTTEAQELRLIARRTWRYFETFVTAEENFLPPDNFQEIPKPAIATRTSPTNIGLYLLSTVAAHDMGWIGQRSALERMKDTLQTMEKMPRFRGHLYNWHDTRDLRVLDPAYVSSVDSGNLAGHLIAVAQACRDWVTDPRGEDAVRQAVCDTLVLAQSSMELGTADPVLARLLDDILARAADPATPLAALSADVARMQEQVADQSPDLRFWIAALGDTLADHLVDAPQPALLAEVEALSRRLAMEMDFSFLLEPDKKLLSIGFSVATNRADTNCYDLLASEARLASLFAIAKGDVETRHWFRLGRPATPIGAGSALISWSGSMFEYLMPSLVMRAPPGSLLEQTTRLIVVRQKSYAAGLGIPWGISESSYNARDLEMTYQYSNFGVPGLGLKRGLSENCVIAPYATGLAAMVDPVGAAQNYAHLARLGAEGRYGFYEAVDFTPSRLQAGKDWAIVQSYMAHHQGMTITAIANTLHNGQLRTRFHAEPMIQGVELLLQERIPRDVASAPPRATDVPIAAVEHSDAPAVRTFETPATEAPTAHLLSNGNYGVVLTPTGEGFSRWRDMAVTRWRAEATQAAHGSFVFLRDTETGETWSSGAQPIRTRPDKHRAIFCEHHAAFTHRAYRLTTTTEVVVSAEDDAEARRITFTNSSRRAREIDLTSYAELVLAQPSSDQAHPAFSKMFVVTDYLPELGVIIATRRRRSPDDPEIWAAHIAVVEGAETAPIQIETDRARFIGRGRDVASAAMLDAPLSGTTGTVLDPIFSIRRRVTVPPGGIARVTFWTMVADTPAALLDLVDRHRDPSAFARAATLAWTQAQVQLRHLGITHADAADFQALGGMVMRNDPRLRASPAQIVNGAAPQSALWALGISGDLPIVLLQIEDAADIAVLHQVLSAHEYWEMRQLAIDLVILNDRSSSYVQDLQIAIDSAVRAAGSRPRAVGIHSPVKGAIHTLRADLLNPGARAQLMSVARVILLASRGDLGQQLAAVAQLPQLASVGSPVPATASPSSNPPQLEFFNGIGGFAEDGREYVTILNGGQSTPAPWINVISNPSFGFQVSAEGSGHVWSENSRENQITPWSNDPVSDPAGEAIYLHDLETGDIWTPTALPMRGPGTYMARHGFGYSTFLHDNHGIAAEMVQFVPLDAPAKISRLRLRNMGKTVRQLSVTAYAEWVLGTARGASAPYIITRSDPALGTILAQNTFSTAFPGRVAFADFGPDTTSLTADRAEFIGLGGSLKAPMGIRTAPLSGKTGPALDPCAALQRRVTLRPGETVDLTFRLGQAASDAAATALVRQLREADTEAMLAEVKQHWSDLLTSVQIKSPDRAMDIMLNGWLMYQTLACRIWARAGFYQASGAYGFRDQLQDGMALTFARPEMTRSHLLRAASRQFPEGDVQHWWLPHSGQGVRTRISDDRVWLGYGVARYVAVSGDAAILDEQVPYILGPPVPPGAHDDFFLPQVSESTDTLFEHCARGLDLAVTLTGENGMPLIGTGDWNDGMNRVGEDGRGTSVWLGWLLIATIDTMAPLAESRDPDRAARWRDHAALVLAAIEREGWDGEWYRRGTFDDGTVLGSAASDECRIDSIAQSWAVLSGAADPVRARQAMGSMTKHLIRENPGLALLFTPPFDQTPLDPGYIKGYPPGLRENGGQYSHAAMWAVLAQAKLGNGDAAHGLFALLNPINHALTEREADRYKVEPYVVAADVYSTAPHEGRGGWTWYTGSAGWMYRAGIEGLLGLTRAGQTLRLNPCFPKDWPELTTTVRLGAAHYTITVQNRGGTGTGVLRADLNGESLVPDSGGVSVRLQDGTHHLTVVLGRDTNASREVGPQSQPQSSI</sequence>
<dbReference type="Proteomes" id="UP000282002">
    <property type="component" value="Chromosome"/>
</dbReference>
<dbReference type="Pfam" id="PF11329">
    <property type="entry name" value="DUF3131"/>
    <property type="match status" value="1"/>
</dbReference>
<dbReference type="OrthoDB" id="9769991at2"/>
<evidence type="ECO:0000259" key="4">
    <source>
        <dbReference type="Pfam" id="PF06165"/>
    </source>
</evidence>
<dbReference type="GO" id="GO:0016757">
    <property type="term" value="F:glycosyltransferase activity"/>
    <property type="evidence" value="ECO:0007669"/>
    <property type="project" value="UniProtKB-KW"/>
</dbReference>
<gene>
    <name evidence="8" type="ORF">EI545_04875</name>
</gene>
<dbReference type="Gene3D" id="1.50.10.140">
    <property type="match status" value="1"/>
</dbReference>
<dbReference type="SUPFAM" id="SSF48208">
    <property type="entry name" value="Six-hairpin glycosidases"/>
    <property type="match status" value="1"/>
</dbReference>
<dbReference type="InterPro" id="IPR021478">
    <property type="entry name" value="DUF3131"/>
</dbReference>